<evidence type="ECO:0000256" key="1">
    <source>
        <dbReference type="SAM" id="MobiDB-lite"/>
    </source>
</evidence>
<gene>
    <name evidence="2" type="ORF">T440DRAFT_469707</name>
</gene>
<proteinExistence type="predicted"/>
<reference evidence="2" key="1">
    <citation type="submission" date="2020-01" db="EMBL/GenBank/DDBJ databases">
        <authorList>
            <consortium name="DOE Joint Genome Institute"/>
            <person name="Haridas S."/>
            <person name="Albert R."/>
            <person name="Binder M."/>
            <person name="Bloem J."/>
            <person name="Labutti K."/>
            <person name="Salamov A."/>
            <person name="Andreopoulos B."/>
            <person name="Baker S.E."/>
            <person name="Barry K."/>
            <person name="Bills G."/>
            <person name="Bluhm B.H."/>
            <person name="Cannon C."/>
            <person name="Castanera R."/>
            <person name="Culley D.E."/>
            <person name="Daum C."/>
            <person name="Ezra D."/>
            <person name="Gonzalez J.B."/>
            <person name="Henrissat B."/>
            <person name="Kuo A."/>
            <person name="Liang C."/>
            <person name="Lipzen A."/>
            <person name="Lutzoni F."/>
            <person name="Magnuson J."/>
            <person name="Mondo S."/>
            <person name="Nolan M."/>
            <person name="Ohm R."/>
            <person name="Pangilinan J."/>
            <person name="Park H.-J."/>
            <person name="Ramirez L."/>
            <person name="Alfaro M."/>
            <person name="Sun H."/>
            <person name="Tritt A."/>
            <person name="Yoshinaga Y."/>
            <person name="Zwiers L.-H."/>
            <person name="Turgeon B.G."/>
            <person name="Goodwin S.B."/>
            <person name="Spatafora J.W."/>
            <person name="Crous P.W."/>
            <person name="Grigoriev I.V."/>
        </authorList>
    </citation>
    <scope>NUCLEOTIDE SEQUENCE</scope>
    <source>
        <strain evidence="2">IPT5</strain>
    </source>
</reference>
<keyword evidence="3" id="KW-1185">Reference proteome</keyword>
<accession>A0A6A7B0Z4</accession>
<dbReference type="Proteomes" id="UP000799423">
    <property type="component" value="Unassembled WGS sequence"/>
</dbReference>
<evidence type="ECO:0008006" key="4">
    <source>
        <dbReference type="Google" id="ProtNLM"/>
    </source>
</evidence>
<sequence length="490" mass="55546">MVNAKHVAFQVNKQTPIAQGPAQAYATVINCRKQAGKRPGLAQKELRSHHVPLSNIPGALKRKRDDHGDGELAQSTTGTWPQANSITLRSTTLDRSLLTQHWQQCKPMRLRISKSLSKGVDLDCWFTILSFLDPAQLLEVREKIASCYRFLRDNPMLWKHSRNYYYGKDMPDPPSELTEFQYAHLRHGHGCMSCGAKNTRKTYWAFLRRWCKTCLQSKTLKEHDALALLRDEKGEDISFIKACLPSGIFDSWGNFVGVGPATTHSLKTIYSLPDVQKLVAEYNTEARTRSADQTELHTWYVTWHANKMSIIEERKAFAKKMELWEETTRSTKTFDYQARKSARKLYFEQKAKQLTPPIDLRQLEACPSYRRAIAIPKDPNITSWNQLRPKVEKETAELALQQQEQQAPEVSAVGPSTSGDSTPHNSNLEQTYMQPLFGIRLGPPPQMGTSVPSGSGNSTPFNSNLDPAYMQSLFGIRLGPPPPPPHTYMF</sequence>
<evidence type="ECO:0000313" key="3">
    <source>
        <dbReference type="Proteomes" id="UP000799423"/>
    </source>
</evidence>
<protein>
    <recommendedName>
        <fullName evidence="4">F-box domain-containing protein</fullName>
    </recommendedName>
</protein>
<organism evidence="2 3">
    <name type="scientific">Plenodomus tracheiphilus IPT5</name>
    <dbReference type="NCBI Taxonomy" id="1408161"/>
    <lineage>
        <taxon>Eukaryota</taxon>
        <taxon>Fungi</taxon>
        <taxon>Dikarya</taxon>
        <taxon>Ascomycota</taxon>
        <taxon>Pezizomycotina</taxon>
        <taxon>Dothideomycetes</taxon>
        <taxon>Pleosporomycetidae</taxon>
        <taxon>Pleosporales</taxon>
        <taxon>Pleosporineae</taxon>
        <taxon>Leptosphaeriaceae</taxon>
        <taxon>Plenodomus</taxon>
    </lineage>
</organism>
<dbReference type="OrthoDB" id="2322499at2759"/>
<dbReference type="AlphaFoldDB" id="A0A6A7B0Z4"/>
<evidence type="ECO:0000313" key="2">
    <source>
        <dbReference type="EMBL" id="KAF2848963.1"/>
    </source>
</evidence>
<dbReference type="EMBL" id="MU006314">
    <property type="protein sequence ID" value="KAF2848963.1"/>
    <property type="molecule type" value="Genomic_DNA"/>
</dbReference>
<name>A0A6A7B0Z4_9PLEO</name>
<feature type="region of interest" description="Disordered" evidence="1">
    <location>
        <begin position="399"/>
        <end position="422"/>
    </location>
</feature>
<feature type="region of interest" description="Disordered" evidence="1">
    <location>
        <begin position="41"/>
        <end position="78"/>
    </location>
</feature>